<dbReference type="Proteomes" id="UP000019489">
    <property type="component" value="Unassembled WGS sequence"/>
</dbReference>
<dbReference type="PATRIC" id="fig|1386089.3.peg.3371"/>
<reference evidence="2 3" key="1">
    <citation type="submission" date="2013-08" db="EMBL/GenBank/DDBJ databases">
        <title>Intrasporangium oryzae NRRL B-24470.</title>
        <authorList>
            <person name="Liu H."/>
            <person name="Wang G."/>
        </authorList>
    </citation>
    <scope>NUCLEOTIDE SEQUENCE [LARGE SCALE GENOMIC DNA]</scope>
    <source>
        <strain evidence="2 3">NRRL B-24470</strain>
    </source>
</reference>
<evidence type="ECO:0000313" key="3">
    <source>
        <dbReference type="Proteomes" id="UP000019489"/>
    </source>
</evidence>
<dbReference type="eggNOG" id="COG0702">
    <property type="taxonomic scope" value="Bacteria"/>
</dbReference>
<accession>W9G6G5</accession>
<feature type="domain" description="NAD(P)-binding" evidence="1">
    <location>
        <begin position="7"/>
        <end position="112"/>
    </location>
</feature>
<dbReference type="Gene3D" id="3.40.50.720">
    <property type="entry name" value="NAD(P)-binding Rossmann-like Domain"/>
    <property type="match status" value="1"/>
</dbReference>
<proteinExistence type="predicted"/>
<evidence type="ECO:0000313" key="2">
    <source>
        <dbReference type="EMBL" id="EWT00398.1"/>
    </source>
</evidence>
<dbReference type="InterPro" id="IPR036291">
    <property type="entry name" value="NAD(P)-bd_dom_sf"/>
</dbReference>
<sequence>MRVVVVGASGYVGSRLVPELLGRGHDVVATYRGTRRAAYPWVRDVEWRRADVLDEAQVVAAVEGADAVCYLVHGLGEDDFMTRDRQAADNVRHAVGVGGVGRLVYLSGIVPDGPREELSDHLLSRLEVEEILSSAESSVLTLRASMVIGAGSTSFEVMRQLSERLPVVQTVPAWMATTLIQPVAVADAVHFLAEALERPDVTGHLDVVGPDRVTYAELLRAYAAESGLVRIQVPVWLAPVDAVTRVVGAVVDVPAALVGSLIPSLGHDMVAGRDAAGELGAAESGPLPVAEAIRRSLGRARAGGAGARWAGTHGPAEGALVDGAVIDGAVIDGAVVDGVVVDGVFIDGVLIDGAMGDGSALDGAAIGGDPMAPSVGDPPWSRHRTLYQRLRDSAGLP</sequence>
<dbReference type="AlphaFoldDB" id="W9G6G5"/>
<dbReference type="InterPro" id="IPR016040">
    <property type="entry name" value="NAD(P)-bd_dom"/>
</dbReference>
<keyword evidence="3" id="KW-1185">Reference proteome</keyword>
<protein>
    <submittedName>
        <fullName evidence="2">Epimerase</fullName>
    </submittedName>
</protein>
<dbReference type="EMBL" id="AWSA01000044">
    <property type="protein sequence ID" value="EWT00398.1"/>
    <property type="molecule type" value="Genomic_DNA"/>
</dbReference>
<dbReference type="PANTHER" id="PTHR12126">
    <property type="entry name" value="NADH-UBIQUINONE OXIDOREDUCTASE 39 KDA SUBUNIT-RELATED"/>
    <property type="match status" value="1"/>
</dbReference>
<name>W9G6G5_9MICO</name>
<dbReference type="STRING" id="1386089.N865_15875"/>
<dbReference type="Pfam" id="PF13460">
    <property type="entry name" value="NAD_binding_10"/>
    <property type="match status" value="1"/>
</dbReference>
<dbReference type="InterPro" id="IPR051207">
    <property type="entry name" value="ComplexI_NDUFA9_subunit"/>
</dbReference>
<dbReference type="SUPFAM" id="SSF51735">
    <property type="entry name" value="NAD(P)-binding Rossmann-fold domains"/>
    <property type="match status" value="1"/>
</dbReference>
<dbReference type="GO" id="GO:0044877">
    <property type="term" value="F:protein-containing complex binding"/>
    <property type="evidence" value="ECO:0007669"/>
    <property type="project" value="TreeGrafter"/>
</dbReference>
<dbReference type="PANTHER" id="PTHR12126:SF11">
    <property type="entry name" value="NADH DEHYDROGENASE [UBIQUINONE] 1 ALPHA SUBCOMPLEX SUBUNIT 9, MITOCHONDRIAL"/>
    <property type="match status" value="1"/>
</dbReference>
<gene>
    <name evidence="2" type="ORF">N865_15875</name>
</gene>
<dbReference type="OrthoDB" id="9774199at2"/>
<evidence type="ECO:0000259" key="1">
    <source>
        <dbReference type="Pfam" id="PF13460"/>
    </source>
</evidence>
<organism evidence="2 3">
    <name type="scientific">Intrasporangium oryzae NRRL B-24470</name>
    <dbReference type="NCBI Taxonomy" id="1386089"/>
    <lineage>
        <taxon>Bacteria</taxon>
        <taxon>Bacillati</taxon>
        <taxon>Actinomycetota</taxon>
        <taxon>Actinomycetes</taxon>
        <taxon>Micrococcales</taxon>
        <taxon>Intrasporangiaceae</taxon>
        <taxon>Intrasporangium</taxon>
    </lineage>
</organism>
<comment type="caution">
    <text evidence="2">The sequence shown here is derived from an EMBL/GenBank/DDBJ whole genome shotgun (WGS) entry which is preliminary data.</text>
</comment>